<name>A0A445MC97_ENSVE</name>
<dbReference type="AlphaFoldDB" id="A0A445MC97"/>
<sequence length="113" mass="12604">MMGQDQGWASGRGLNNVVGPRREFTRRFAEGIEKLTGNTPGDRRKKTVRLAARMLKAIGLAGVEGTNFLGIPTTKPPVSGGYTARTLDSGYFRWLTYPGLQLNLSYLDFFWYV</sequence>
<reference evidence="1" key="1">
    <citation type="journal article" date="2018" name="Data Brief">
        <title>Genome sequence data from 17 accessions of Ensete ventricosum, a staple food crop for millions in Ethiopia.</title>
        <authorList>
            <person name="Yemataw Z."/>
            <person name="Muzemil S."/>
            <person name="Ambachew D."/>
            <person name="Tripathi L."/>
            <person name="Tesfaye K."/>
            <person name="Chala A."/>
            <person name="Farbos A."/>
            <person name="O'Neill P."/>
            <person name="Moore K."/>
            <person name="Grant M."/>
            <person name="Studholme D.J."/>
        </authorList>
    </citation>
    <scope>NUCLEOTIDE SEQUENCE [LARGE SCALE GENOMIC DNA]</scope>
    <source>
        <tissue evidence="1">Leaf</tissue>
    </source>
</reference>
<dbReference type="EMBL" id="KV875592">
    <property type="protein sequence ID" value="RZR71829.1"/>
    <property type="molecule type" value="Genomic_DNA"/>
</dbReference>
<dbReference type="Proteomes" id="UP000290560">
    <property type="component" value="Unassembled WGS sequence"/>
</dbReference>
<accession>A0A445MC97</accession>
<organism evidence="1">
    <name type="scientific">Ensete ventricosum</name>
    <name type="common">Abyssinian banana</name>
    <name type="synonym">Musa ensete</name>
    <dbReference type="NCBI Taxonomy" id="4639"/>
    <lineage>
        <taxon>Eukaryota</taxon>
        <taxon>Viridiplantae</taxon>
        <taxon>Streptophyta</taxon>
        <taxon>Embryophyta</taxon>
        <taxon>Tracheophyta</taxon>
        <taxon>Spermatophyta</taxon>
        <taxon>Magnoliopsida</taxon>
        <taxon>Liliopsida</taxon>
        <taxon>Zingiberales</taxon>
        <taxon>Musaceae</taxon>
        <taxon>Ensete</taxon>
    </lineage>
</organism>
<protein>
    <submittedName>
        <fullName evidence="1">Uncharacterized protein</fullName>
    </submittedName>
</protein>
<gene>
    <name evidence="1" type="ORF">BHM03_00007733</name>
</gene>
<evidence type="ECO:0000313" key="1">
    <source>
        <dbReference type="EMBL" id="RZR71829.1"/>
    </source>
</evidence>
<proteinExistence type="predicted"/>